<feature type="region of interest" description="Disordered" evidence="2">
    <location>
        <begin position="787"/>
        <end position="840"/>
    </location>
</feature>
<feature type="region of interest" description="Disordered" evidence="2">
    <location>
        <begin position="307"/>
        <end position="333"/>
    </location>
</feature>
<dbReference type="STRING" id="126957.T1JM20"/>
<dbReference type="eggNOG" id="KOG3641">
    <property type="taxonomic scope" value="Eukaryota"/>
</dbReference>
<evidence type="ECO:0000256" key="1">
    <source>
        <dbReference type="ARBA" id="ARBA00001947"/>
    </source>
</evidence>
<comment type="cofactor">
    <cofactor evidence="1">
        <name>Zn(2+)</name>
        <dbReference type="ChEBI" id="CHEBI:29105"/>
    </cofactor>
</comment>
<organism evidence="3 4">
    <name type="scientific">Strigamia maritima</name>
    <name type="common">European centipede</name>
    <name type="synonym">Geophilus maritimus</name>
    <dbReference type="NCBI Taxonomy" id="126957"/>
    <lineage>
        <taxon>Eukaryota</taxon>
        <taxon>Metazoa</taxon>
        <taxon>Ecdysozoa</taxon>
        <taxon>Arthropoda</taxon>
        <taxon>Myriapoda</taxon>
        <taxon>Chilopoda</taxon>
        <taxon>Pleurostigmophora</taxon>
        <taxon>Geophilomorpha</taxon>
        <taxon>Linotaeniidae</taxon>
        <taxon>Strigamia</taxon>
    </lineage>
</organism>
<feature type="region of interest" description="Disordered" evidence="2">
    <location>
        <begin position="549"/>
        <end position="589"/>
    </location>
</feature>
<dbReference type="Gene3D" id="3.40.630.10">
    <property type="entry name" value="Zn peptidases"/>
    <property type="match status" value="2"/>
</dbReference>
<dbReference type="PANTHER" id="PTHR12756">
    <property type="entry name" value="CYTOSOLIC CARBOXYPEPTIDASE"/>
    <property type="match status" value="1"/>
</dbReference>
<feature type="compositionally biased region" description="Basic residues" evidence="2">
    <location>
        <begin position="920"/>
        <end position="939"/>
    </location>
</feature>
<dbReference type="AlphaFoldDB" id="T1JM20"/>
<dbReference type="Proteomes" id="UP000014500">
    <property type="component" value="Unassembled WGS sequence"/>
</dbReference>
<evidence type="ECO:0000256" key="2">
    <source>
        <dbReference type="SAM" id="MobiDB-lite"/>
    </source>
</evidence>
<feature type="compositionally biased region" description="Low complexity" evidence="2">
    <location>
        <begin position="384"/>
        <end position="396"/>
    </location>
</feature>
<keyword evidence="4" id="KW-1185">Reference proteome</keyword>
<dbReference type="InterPro" id="IPR050821">
    <property type="entry name" value="Cytosolic_carboxypeptidase"/>
</dbReference>
<reference evidence="4" key="1">
    <citation type="submission" date="2011-05" db="EMBL/GenBank/DDBJ databases">
        <authorList>
            <person name="Richards S.R."/>
            <person name="Qu J."/>
            <person name="Jiang H."/>
            <person name="Jhangiani S.N."/>
            <person name="Agravi P."/>
            <person name="Goodspeed R."/>
            <person name="Gross S."/>
            <person name="Mandapat C."/>
            <person name="Jackson L."/>
            <person name="Mathew T."/>
            <person name="Pu L."/>
            <person name="Thornton R."/>
            <person name="Saada N."/>
            <person name="Wilczek-Boney K.B."/>
            <person name="Lee S."/>
            <person name="Kovar C."/>
            <person name="Wu Y."/>
            <person name="Scherer S.E."/>
            <person name="Worley K.C."/>
            <person name="Muzny D.M."/>
            <person name="Gibbs R."/>
        </authorList>
    </citation>
    <scope>NUCLEOTIDE SEQUENCE</scope>
    <source>
        <strain evidence="4">Brora</strain>
    </source>
</reference>
<feature type="region of interest" description="Disordered" evidence="2">
    <location>
        <begin position="369"/>
        <end position="396"/>
    </location>
</feature>
<reference evidence="3" key="2">
    <citation type="submission" date="2015-02" db="UniProtKB">
        <authorList>
            <consortium name="EnsemblMetazoa"/>
        </authorList>
    </citation>
    <scope>IDENTIFICATION</scope>
</reference>
<feature type="compositionally biased region" description="Basic residues" evidence="2">
    <location>
        <begin position="868"/>
        <end position="881"/>
    </location>
</feature>
<feature type="compositionally biased region" description="Polar residues" evidence="2">
    <location>
        <begin position="940"/>
        <end position="950"/>
    </location>
</feature>
<dbReference type="OMA" id="LCHECKL"/>
<dbReference type="PANTHER" id="PTHR12756:SF12">
    <property type="entry name" value="CYTOSOLIC CARBOXYPEPTIDASE-LIKE PROTEIN 5"/>
    <property type="match status" value="1"/>
</dbReference>
<dbReference type="EMBL" id="JH432162">
    <property type="status" value="NOT_ANNOTATED_CDS"/>
    <property type="molecule type" value="Genomic_DNA"/>
</dbReference>
<proteinExistence type="predicted"/>
<name>T1JM20_STRMM</name>
<dbReference type="HOGENOM" id="CLU_007523_3_1_1"/>
<evidence type="ECO:0000313" key="3">
    <source>
        <dbReference type="EnsemblMetazoa" id="SMAR014900-PA"/>
    </source>
</evidence>
<feature type="compositionally biased region" description="Basic residues" evidence="2">
    <location>
        <begin position="808"/>
        <end position="831"/>
    </location>
</feature>
<protein>
    <submittedName>
        <fullName evidence="3">Uncharacterized protein</fullName>
    </submittedName>
</protein>
<dbReference type="EnsemblMetazoa" id="SMAR014900-RA">
    <property type="protein sequence ID" value="SMAR014900-PA"/>
    <property type="gene ID" value="SMAR014900"/>
</dbReference>
<accession>T1JM20</accession>
<sequence length="950" mass="106969">MEAEIDDFYFTSKFDSGNLAKVQSIKFFGTNTSNSPDNVSELYPNLRPEYRFHLWTKPDAAGTAYENSNRTWFHFAVQTRRRSCVVQYVLQNLNKQMRLYAQGMAPVFSNKPGSDEYERIPHQPWFWVVFWIFGRDLDGEQFYMSFIHVTPASSSVFTYFAFTYPYSYEKLQRYLGGLDQRFSHCRYLTEKSAKDQIYYSREFVCYSLEGKNIDLLTISSCHGMTKTREPYLTCLFPKKSPRPFFSKENGWFAQLYLRNVVFLSARVHPGETPSSYVLHGFLDFILSDSEFLAYKLRKRYICLQNNPNAKPRRRLDGPLPHRLPRRQPQPRLRRPHLRTTPLHLCRQIPHPLLPRGQPQEIKLPFTPPVARRLTKKTTKPPKSPITTTTTNTTTTSKLEIIGKALHDEIVSVPGPSAHHDPSGIVARSLPAVLNPLSTTISSLKAFKTCLERRSAVMEAEEKFGINFQPEVVRLAIPELEVEPGPSWIMEKKPDLPVAEEIPPVPELGMFESFNEEWSSFVTSVLKIRGELSQTLKELQETFSLTLTENSPRSVAGADVEPVRRAEEEGEESGGDNPSDSAGSEPGKSTEFYGTHLVVPDFCAQIGTAESGIALYVDMHGHASRRGCFMYGNHFDDLEEKVDSMVLPKLLSINCPFFDFMSCVFTKKNMFSADRKDGTSKLGCGRVAIHTMTKITRCYTLECNYNTGVMSSAFSARNSACIMQSSIPPQSTYKPQVYEQVGRSLAVTILDTEDTLRSGSRMVLGECRSMPGVRDWLRTYIRQSESKVGVRASSPKARQATSTATIAVPRRKQQAHRRKPFANRNASRRHSTANKSHLIELDTSSMAEFVRNMGSKKANPGGDDESKRTLVKPKKASSKRKSATSTELTAKTKLRLNKSTTTTSACGGPSNVGGGGGPLKNKAKTSRKKSPTQILKRTKSSRLSQDNVGHI</sequence>
<dbReference type="SUPFAM" id="SSF53187">
    <property type="entry name" value="Zn-dependent exopeptidases"/>
    <property type="match status" value="2"/>
</dbReference>
<dbReference type="Gene3D" id="2.60.40.3120">
    <property type="match status" value="1"/>
</dbReference>
<feature type="region of interest" description="Disordered" evidence="2">
    <location>
        <begin position="852"/>
        <end position="950"/>
    </location>
</feature>
<dbReference type="PhylomeDB" id="T1JM20"/>
<evidence type="ECO:0000313" key="4">
    <source>
        <dbReference type="Proteomes" id="UP000014500"/>
    </source>
</evidence>